<reference evidence="1" key="1">
    <citation type="journal article" date="2014" name="Int. J. Syst. Evol. Microbiol.">
        <title>Complete genome sequence of Corynebacterium casei LMG S-19264T (=DSM 44701T), isolated from a smear-ripened cheese.</title>
        <authorList>
            <consortium name="US DOE Joint Genome Institute (JGI-PGF)"/>
            <person name="Walter F."/>
            <person name="Albersmeier A."/>
            <person name="Kalinowski J."/>
            <person name="Ruckert C."/>
        </authorList>
    </citation>
    <scope>NUCLEOTIDE SEQUENCE</scope>
    <source>
        <strain evidence="1">JCM 4346</strain>
    </source>
</reference>
<protein>
    <submittedName>
        <fullName evidence="1">Uncharacterized protein</fullName>
    </submittedName>
</protein>
<accession>A0A918CHF6</accession>
<sequence length="54" mass="6357">MFRTVLFTVPSPVRVKPESPPLMVLMVFQLVPVQDWQTTALSGEFWKVMWETFQ</sequence>
<comment type="caution">
    <text evidence="1">The sequence shown here is derived from an EMBL/GenBank/DDBJ whole genome shotgun (WGS) entry which is preliminary data.</text>
</comment>
<organism evidence="1 2">
    <name type="scientific">Streptomyces aurantiogriseus</name>
    <dbReference type="NCBI Taxonomy" id="66870"/>
    <lineage>
        <taxon>Bacteria</taxon>
        <taxon>Bacillati</taxon>
        <taxon>Actinomycetota</taxon>
        <taxon>Actinomycetes</taxon>
        <taxon>Kitasatosporales</taxon>
        <taxon>Streptomycetaceae</taxon>
        <taxon>Streptomyces</taxon>
    </lineage>
</organism>
<keyword evidence="2" id="KW-1185">Reference proteome</keyword>
<name>A0A918CHF6_9ACTN</name>
<evidence type="ECO:0000313" key="1">
    <source>
        <dbReference type="EMBL" id="GGR22099.1"/>
    </source>
</evidence>
<dbReference type="AlphaFoldDB" id="A0A918CHF6"/>
<dbReference type="Proteomes" id="UP000658320">
    <property type="component" value="Unassembled WGS sequence"/>
</dbReference>
<reference evidence="1" key="2">
    <citation type="submission" date="2020-09" db="EMBL/GenBank/DDBJ databases">
        <authorList>
            <person name="Sun Q."/>
            <person name="Ohkuma M."/>
        </authorList>
    </citation>
    <scope>NUCLEOTIDE SEQUENCE</scope>
    <source>
        <strain evidence="1">JCM 4346</strain>
    </source>
</reference>
<evidence type="ECO:0000313" key="2">
    <source>
        <dbReference type="Proteomes" id="UP000658320"/>
    </source>
</evidence>
<gene>
    <name evidence="1" type="ORF">GCM10010251_42780</name>
</gene>
<dbReference type="EMBL" id="BMSX01000009">
    <property type="protein sequence ID" value="GGR22099.1"/>
    <property type="molecule type" value="Genomic_DNA"/>
</dbReference>
<proteinExistence type="predicted"/>